<evidence type="ECO:0000256" key="17">
    <source>
        <dbReference type="SAM" id="SignalP"/>
    </source>
</evidence>
<evidence type="ECO:0000256" key="1">
    <source>
        <dbReference type="ARBA" id="ARBA00004370"/>
    </source>
</evidence>
<protein>
    <submittedName>
        <fullName evidence="19">Peptidase S8/S53 domain-containing protein</fullName>
    </submittedName>
</protein>
<comment type="subcellular location">
    <subcellularLocation>
        <location evidence="1">Membrane</location>
    </subcellularLocation>
</comment>
<keyword evidence="6 14" id="KW-0378">Hydrolase</keyword>
<feature type="compositionally biased region" description="Low complexity" evidence="15">
    <location>
        <begin position="860"/>
        <end position="870"/>
    </location>
</feature>
<feature type="domain" description="P/Homo B" evidence="18">
    <location>
        <begin position="497"/>
        <end position="644"/>
    </location>
</feature>
<keyword evidence="11" id="KW-0865">Zymogen</keyword>
<keyword evidence="5 17" id="KW-0732">Signal</keyword>
<feature type="active site" description="Charge relay system" evidence="13 14">
    <location>
        <position position="421"/>
    </location>
</feature>
<dbReference type="GO" id="GO:0000139">
    <property type="term" value="C:Golgi membrane"/>
    <property type="evidence" value="ECO:0007669"/>
    <property type="project" value="TreeGrafter"/>
</dbReference>
<feature type="compositionally biased region" description="Basic and acidic residues" evidence="15">
    <location>
        <begin position="845"/>
        <end position="859"/>
    </location>
</feature>
<dbReference type="OrthoDB" id="300641at2759"/>
<dbReference type="Gene3D" id="3.40.50.200">
    <property type="entry name" value="Peptidase S8/S53 domain"/>
    <property type="match status" value="1"/>
</dbReference>
<keyword evidence="7 14" id="KW-0720">Serine protease</keyword>
<evidence type="ECO:0000256" key="4">
    <source>
        <dbReference type="ARBA" id="ARBA00022692"/>
    </source>
</evidence>
<dbReference type="InterPro" id="IPR022398">
    <property type="entry name" value="Peptidase_S8_His-AS"/>
</dbReference>
<dbReference type="PRINTS" id="PR00723">
    <property type="entry name" value="SUBTILISIN"/>
</dbReference>
<dbReference type="Gene3D" id="2.60.120.260">
    <property type="entry name" value="Galactose-binding domain-like"/>
    <property type="match status" value="1"/>
</dbReference>
<evidence type="ECO:0000313" key="20">
    <source>
        <dbReference type="Proteomes" id="UP000807353"/>
    </source>
</evidence>
<feature type="region of interest" description="Disordered" evidence="15">
    <location>
        <begin position="657"/>
        <end position="707"/>
    </location>
</feature>
<dbReference type="CDD" id="cd04059">
    <property type="entry name" value="Peptidases_S8_Protein_convertases_Kexins_Furin-like"/>
    <property type="match status" value="1"/>
</dbReference>
<evidence type="ECO:0000256" key="8">
    <source>
        <dbReference type="ARBA" id="ARBA00022837"/>
    </source>
</evidence>
<dbReference type="InterPro" id="IPR023828">
    <property type="entry name" value="Peptidase_S8_Ser-AS"/>
</dbReference>
<dbReference type="PROSITE" id="PS51892">
    <property type="entry name" value="SUBTILASE"/>
    <property type="match status" value="1"/>
</dbReference>
<keyword evidence="3 14" id="KW-0645">Protease</keyword>
<keyword evidence="20" id="KW-1185">Reference proteome</keyword>
<dbReference type="FunFam" id="3.40.50.200:FF:000005">
    <property type="entry name" value="Proprotein convertase subtilisin/kexin type 7"/>
    <property type="match status" value="1"/>
</dbReference>
<gene>
    <name evidence="19" type="ORF">BDZ94DRAFT_1303753</name>
</gene>
<keyword evidence="4 16" id="KW-0812">Transmembrane</keyword>
<feature type="active site" description="Charge relay system" evidence="13 14">
    <location>
        <position position="211"/>
    </location>
</feature>
<evidence type="ECO:0000256" key="12">
    <source>
        <dbReference type="ARBA" id="ARBA00023180"/>
    </source>
</evidence>
<dbReference type="GO" id="GO:0016485">
    <property type="term" value="P:protein processing"/>
    <property type="evidence" value="ECO:0007669"/>
    <property type="project" value="TreeGrafter"/>
</dbReference>
<dbReference type="InterPro" id="IPR036852">
    <property type="entry name" value="Peptidase_S8/S53_dom_sf"/>
</dbReference>
<evidence type="ECO:0000256" key="13">
    <source>
        <dbReference type="PIRSR" id="PIRSR615500-1"/>
    </source>
</evidence>
<evidence type="ECO:0000256" key="10">
    <source>
        <dbReference type="ARBA" id="ARBA00023136"/>
    </source>
</evidence>
<name>A0A9P5YK26_9AGAR</name>
<sequence>MRLPWVLLIALLAHHPVLGLTPAKRSYFTHNYYVLEHDPSANPGASLEETARTLGVEVVERAGELRNHWLVRAVKPDLAARSDDSDPVLNVLENLKARANVVETHLLLRSEETRHARAVVSSLKYLSRQTPRQRIKRAPPPVRPPQDSSDPTQPPPETLAQRVASRLGIQDPMFPEQWHLVNNDYPEHMMNATPVWEMGFTGKGVISSLVDDGLDYTSEDLKDNFDAEDSYDFNDHEKLPTPKKYDDHHGTRCAGQIAAGKNNACGVGIAYQSKVAGVRILSGPISDVDEAAALNYGFQNVSIYSCSWGPPDNGQSMEGPGYLIKKAVVNGINNGRGGKGSIFVFASGNGAANGDQCNFDGYTNSIYSVTVSAVDSKGLHPYYSEPCAANMIVAYSSGSGKHIVTTDKGKNECTSSHGGTSAAAPNAVGVFALALEARPDLSWRDIQYLCVENARMINPDDPDWEPTAAGRPYSYKYGFGVLDAYQYVKAAQTWLLVKPQAWFETKAIQLNNGTMDEDEKYSGGQFISNGGVNSTLSITKQMLVDNNFEKLEHINVRVWINHTCRGDVEVEIVSPNGIKSVLAKKRPSDRADTGYPGWVFMSVKHWGENPVGDWTISITDSNKPQENNGTFLGWNMKFWGTSIDPAKATQYEVPLKEGTLPLPENAPTPPTPTTSKVLAKPTALLPGDHGTAEGENTNPAFPSGTPTTDMGWFPDMANLVSNQKWFFVAIGAVVLFGMGAGIFFWRRRRVARLSNYTTLPAGDDVSMSALSSHRGVARSSRPTKELYDAFGEVSDDEDDEDETRALRGTHPRDRVAAGLGFHSGFLDDDEPPSAGGHPTPLYQDEPERAEPHHEARQEHSTPSSPSGSGESWEHAS</sequence>
<evidence type="ECO:0000313" key="19">
    <source>
        <dbReference type="EMBL" id="KAF9469261.1"/>
    </source>
</evidence>
<dbReference type="GO" id="GO:0005802">
    <property type="term" value="C:trans-Golgi network"/>
    <property type="evidence" value="ECO:0007669"/>
    <property type="project" value="TreeGrafter"/>
</dbReference>
<keyword evidence="9 16" id="KW-1133">Transmembrane helix</keyword>
<dbReference type="PANTHER" id="PTHR42884:SF14">
    <property type="entry name" value="NEUROENDOCRINE CONVERTASE 1"/>
    <property type="match status" value="1"/>
</dbReference>
<dbReference type="SUPFAM" id="SSF52743">
    <property type="entry name" value="Subtilisin-like"/>
    <property type="match status" value="1"/>
</dbReference>
<dbReference type="Proteomes" id="UP000807353">
    <property type="component" value="Unassembled WGS sequence"/>
</dbReference>
<feature type="active site" description="Charge relay system" evidence="13 14">
    <location>
        <position position="249"/>
    </location>
</feature>
<evidence type="ECO:0000256" key="9">
    <source>
        <dbReference type="ARBA" id="ARBA00022989"/>
    </source>
</evidence>
<keyword evidence="8" id="KW-0106">Calcium</keyword>
<dbReference type="FunFam" id="2.60.120.260:FF:000026">
    <property type="entry name" value="proprotein convertase subtilisin/kexin type 7"/>
    <property type="match status" value="1"/>
</dbReference>
<keyword evidence="12" id="KW-0325">Glycoprotein</keyword>
<feature type="chain" id="PRO_5040107213" evidence="17">
    <location>
        <begin position="20"/>
        <end position="876"/>
    </location>
</feature>
<proteinExistence type="inferred from homology"/>
<reference evidence="19" key="1">
    <citation type="submission" date="2020-11" db="EMBL/GenBank/DDBJ databases">
        <authorList>
            <consortium name="DOE Joint Genome Institute"/>
            <person name="Ahrendt S."/>
            <person name="Riley R."/>
            <person name="Andreopoulos W."/>
            <person name="Labutti K."/>
            <person name="Pangilinan J."/>
            <person name="Ruiz-Duenas F.J."/>
            <person name="Barrasa J.M."/>
            <person name="Sanchez-Garcia M."/>
            <person name="Camarero S."/>
            <person name="Miyauchi S."/>
            <person name="Serrano A."/>
            <person name="Linde D."/>
            <person name="Babiker R."/>
            <person name="Drula E."/>
            <person name="Ayuso-Fernandez I."/>
            <person name="Pacheco R."/>
            <person name="Padilla G."/>
            <person name="Ferreira P."/>
            <person name="Barriuso J."/>
            <person name="Kellner H."/>
            <person name="Castanera R."/>
            <person name="Alfaro M."/>
            <person name="Ramirez L."/>
            <person name="Pisabarro A.G."/>
            <person name="Kuo A."/>
            <person name="Tritt A."/>
            <person name="Lipzen A."/>
            <person name="He G."/>
            <person name="Yan M."/>
            <person name="Ng V."/>
            <person name="Cullen D."/>
            <person name="Martin F."/>
            <person name="Rosso M.-N."/>
            <person name="Henrissat B."/>
            <person name="Hibbett D."/>
            <person name="Martinez A.T."/>
            <person name="Grigoriev I.V."/>
        </authorList>
    </citation>
    <scope>NUCLEOTIDE SEQUENCE</scope>
    <source>
        <strain evidence="19">CBS 247.69</strain>
    </source>
</reference>
<feature type="region of interest" description="Disordered" evidence="15">
    <location>
        <begin position="807"/>
        <end position="876"/>
    </location>
</feature>
<dbReference type="InterPro" id="IPR015500">
    <property type="entry name" value="Peptidase_S8_subtilisin-rel"/>
</dbReference>
<evidence type="ECO:0000256" key="14">
    <source>
        <dbReference type="PROSITE-ProRule" id="PRU01240"/>
    </source>
</evidence>
<evidence type="ECO:0000256" key="2">
    <source>
        <dbReference type="ARBA" id="ARBA00005325"/>
    </source>
</evidence>
<dbReference type="GO" id="GO:0004252">
    <property type="term" value="F:serine-type endopeptidase activity"/>
    <property type="evidence" value="ECO:0007669"/>
    <property type="project" value="UniProtKB-UniRule"/>
</dbReference>
<dbReference type="GO" id="GO:0007323">
    <property type="term" value="P:peptide pheromone maturation"/>
    <property type="evidence" value="ECO:0007669"/>
    <property type="project" value="UniProtKB-ARBA"/>
</dbReference>
<dbReference type="PROSITE" id="PS00138">
    <property type="entry name" value="SUBTILASE_SER"/>
    <property type="match status" value="1"/>
</dbReference>
<organism evidence="19 20">
    <name type="scientific">Collybia nuda</name>
    <dbReference type="NCBI Taxonomy" id="64659"/>
    <lineage>
        <taxon>Eukaryota</taxon>
        <taxon>Fungi</taxon>
        <taxon>Dikarya</taxon>
        <taxon>Basidiomycota</taxon>
        <taxon>Agaricomycotina</taxon>
        <taxon>Agaricomycetes</taxon>
        <taxon>Agaricomycetidae</taxon>
        <taxon>Agaricales</taxon>
        <taxon>Tricholomatineae</taxon>
        <taxon>Clitocybaceae</taxon>
        <taxon>Collybia</taxon>
    </lineage>
</organism>
<feature type="signal peptide" evidence="17">
    <location>
        <begin position="1"/>
        <end position="19"/>
    </location>
</feature>
<evidence type="ECO:0000256" key="5">
    <source>
        <dbReference type="ARBA" id="ARBA00022729"/>
    </source>
</evidence>
<keyword evidence="10 16" id="KW-0472">Membrane</keyword>
<evidence type="ECO:0000256" key="16">
    <source>
        <dbReference type="SAM" id="Phobius"/>
    </source>
</evidence>
<feature type="compositionally biased region" description="Polar residues" evidence="15">
    <location>
        <begin position="694"/>
        <end position="707"/>
    </location>
</feature>
<comment type="similarity">
    <text evidence="2">Belongs to the peptidase S8 family. Furin subfamily.</text>
</comment>
<dbReference type="SUPFAM" id="SSF49785">
    <property type="entry name" value="Galactose-binding domain-like"/>
    <property type="match status" value="1"/>
</dbReference>
<dbReference type="Pfam" id="PF01483">
    <property type="entry name" value="P_proprotein"/>
    <property type="match status" value="1"/>
</dbReference>
<dbReference type="Pfam" id="PF00082">
    <property type="entry name" value="Peptidase_S8"/>
    <property type="match status" value="1"/>
</dbReference>
<evidence type="ECO:0000256" key="15">
    <source>
        <dbReference type="SAM" id="MobiDB-lite"/>
    </source>
</evidence>
<dbReference type="PROSITE" id="PS00137">
    <property type="entry name" value="SUBTILASE_HIS"/>
    <property type="match status" value="1"/>
</dbReference>
<evidence type="ECO:0000256" key="7">
    <source>
        <dbReference type="ARBA" id="ARBA00022825"/>
    </source>
</evidence>
<dbReference type="InterPro" id="IPR034182">
    <property type="entry name" value="Kexin/furin"/>
</dbReference>
<dbReference type="InterPro" id="IPR008979">
    <property type="entry name" value="Galactose-bd-like_sf"/>
</dbReference>
<accession>A0A9P5YK26</accession>
<evidence type="ECO:0000259" key="18">
    <source>
        <dbReference type="PROSITE" id="PS51829"/>
    </source>
</evidence>
<dbReference type="PANTHER" id="PTHR42884">
    <property type="entry name" value="PROPROTEIN CONVERTASE SUBTILISIN/KEXIN-RELATED"/>
    <property type="match status" value="1"/>
</dbReference>
<dbReference type="InterPro" id="IPR002884">
    <property type="entry name" value="P_dom"/>
</dbReference>
<evidence type="ECO:0000256" key="11">
    <source>
        <dbReference type="ARBA" id="ARBA00023145"/>
    </source>
</evidence>
<dbReference type="InterPro" id="IPR000209">
    <property type="entry name" value="Peptidase_S8/S53_dom"/>
</dbReference>
<feature type="transmembrane region" description="Helical" evidence="16">
    <location>
        <begin position="725"/>
        <end position="745"/>
    </location>
</feature>
<comment type="caution">
    <text evidence="19">The sequence shown here is derived from an EMBL/GenBank/DDBJ whole genome shotgun (WGS) entry which is preliminary data.</text>
</comment>
<dbReference type="AlphaFoldDB" id="A0A9P5YK26"/>
<dbReference type="EMBL" id="MU150230">
    <property type="protein sequence ID" value="KAF9469261.1"/>
    <property type="molecule type" value="Genomic_DNA"/>
</dbReference>
<feature type="region of interest" description="Disordered" evidence="15">
    <location>
        <begin position="128"/>
        <end position="158"/>
    </location>
</feature>
<evidence type="ECO:0000256" key="6">
    <source>
        <dbReference type="ARBA" id="ARBA00022801"/>
    </source>
</evidence>
<evidence type="ECO:0000256" key="3">
    <source>
        <dbReference type="ARBA" id="ARBA00022670"/>
    </source>
</evidence>
<dbReference type="PROSITE" id="PS51829">
    <property type="entry name" value="P_HOMO_B"/>
    <property type="match status" value="1"/>
</dbReference>